<name>A0A177EDY3_9MICR</name>
<evidence type="ECO:0000313" key="3">
    <source>
        <dbReference type="EMBL" id="OAG29610.1"/>
    </source>
</evidence>
<protein>
    <recommendedName>
        <fullName evidence="2">C2H2-type domain-containing protein</fullName>
    </recommendedName>
</protein>
<dbReference type="GeneID" id="93647093"/>
<organism evidence="3 4">
    <name type="scientific">Nematocida displodere</name>
    <dbReference type="NCBI Taxonomy" id="1805483"/>
    <lineage>
        <taxon>Eukaryota</taxon>
        <taxon>Fungi</taxon>
        <taxon>Fungi incertae sedis</taxon>
        <taxon>Microsporidia</taxon>
        <taxon>Nematocida</taxon>
    </lineage>
</organism>
<sequence>MTRIAREYTDLITRSTLATKYSIRALQAVAETNDHHAKEILQAINGAILSQHPEKKEALKLLLTALQGHPAYAAPQPAPKSRPEKRPHPKEHPENGNTNPENANGNPENAKKKKSLPKEGFFPFPPEFLLFKMVDKQAYAESYRYYTKSAHEERTESTEPLLTRDYLTTPRLPLAVKTLYASSAQCKVCGMRFASIELFSVHDEHHQRRSQIDKKLSGAMWRPWLLEASQWAAAQKKAAPVSLKSMHHGKIENVPVKGDRSQRCTICKDPFEIIWSDEEECWSFKDALVVKTSPTRQICHRRCAT</sequence>
<dbReference type="PANTHER" id="PTHR15921">
    <property type="entry name" value="PRE-MRNA CLEAVAGE COMPLEX II"/>
    <property type="match status" value="1"/>
</dbReference>
<evidence type="ECO:0000313" key="4">
    <source>
        <dbReference type="Proteomes" id="UP000185944"/>
    </source>
</evidence>
<feature type="region of interest" description="Disordered" evidence="1">
    <location>
        <begin position="71"/>
        <end position="117"/>
    </location>
</feature>
<dbReference type="STRING" id="1805483.A0A177EDY3"/>
<dbReference type="InterPro" id="IPR013087">
    <property type="entry name" value="Znf_C2H2_type"/>
</dbReference>
<dbReference type="GO" id="GO:0005849">
    <property type="term" value="C:mRNA cleavage factor complex"/>
    <property type="evidence" value="ECO:0007669"/>
    <property type="project" value="TreeGrafter"/>
</dbReference>
<dbReference type="PANTHER" id="PTHR15921:SF3">
    <property type="entry name" value="PRE-MRNA CLEAVAGE COMPLEX 2 PROTEIN PCF11"/>
    <property type="match status" value="1"/>
</dbReference>
<reference evidence="3 4" key="1">
    <citation type="submission" date="2016-02" db="EMBL/GenBank/DDBJ databases">
        <title>Discovery of a natural microsporidian pathogen with a broad tissue tropism in Caenorhabditis elegans.</title>
        <authorList>
            <person name="Luallen R.J."/>
            <person name="Reinke A.W."/>
            <person name="Tong L."/>
            <person name="Botts M.R."/>
            <person name="Felix M.-A."/>
            <person name="Troemel E.R."/>
        </authorList>
    </citation>
    <scope>NUCLEOTIDE SEQUENCE [LARGE SCALE GENOMIC DNA]</scope>
    <source>
        <strain evidence="3 4">JUm2807</strain>
    </source>
</reference>
<evidence type="ECO:0000256" key="1">
    <source>
        <dbReference type="SAM" id="MobiDB-lite"/>
    </source>
</evidence>
<dbReference type="InterPro" id="IPR057242">
    <property type="entry name" value="PCFS4-like"/>
</dbReference>
<comment type="caution">
    <text evidence="3">The sequence shown here is derived from an EMBL/GenBank/DDBJ whole genome shotgun (WGS) entry which is preliminary data.</text>
</comment>
<feature type="compositionally biased region" description="Low complexity" evidence="1">
    <location>
        <begin position="95"/>
        <end position="108"/>
    </location>
</feature>
<dbReference type="RefSeq" id="XP_067544258.1">
    <property type="nucleotide sequence ID" value="XM_067688161.1"/>
</dbReference>
<feature type="domain" description="C2H2-type" evidence="2">
    <location>
        <begin position="186"/>
        <end position="206"/>
    </location>
</feature>
<dbReference type="OrthoDB" id="2129491at2759"/>
<feature type="compositionally biased region" description="Basic and acidic residues" evidence="1">
    <location>
        <begin position="81"/>
        <end position="94"/>
    </location>
</feature>
<dbReference type="GO" id="GO:0031124">
    <property type="term" value="P:mRNA 3'-end processing"/>
    <property type="evidence" value="ECO:0007669"/>
    <property type="project" value="InterPro"/>
</dbReference>
<dbReference type="GO" id="GO:0005737">
    <property type="term" value="C:cytoplasm"/>
    <property type="evidence" value="ECO:0007669"/>
    <property type="project" value="TreeGrafter"/>
</dbReference>
<keyword evidence="4" id="KW-1185">Reference proteome</keyword>
<dbReference type="Pfam" id="PF23228">
    <property type="entry name" value="zf_PCFS4"/>
    <property type="match status" value="1"/>
</dbReference>
<gene>
    <name evidence="3" type="ORF">NEDG_00743</name>
</gene>
<dbReference type="Proteomes" id="UP000185944">
    <property type="component" value="Unassembled WGS sequence"/>
</dbReference>
<dbReference type="AlphaFoldDB" id="A0A177EDY3"/>
<dbReference type="PROSITE" id="PS00028">
    <property type="entry name" value="ZINC_FINGER_C2H2_1"/>
    <property type="match status" value="1"/>
</dbReference>
<dbReference type="EMBL" id="LTDL01000040">
    <property type="protein sequence ID" value="OAG29610.1"/>
    <property type="molecule type" value="Genomic_DNA"/>
</dbReference>
<evidence type="ECO:0000259" key="2">
    <source>
        <dbReference type="PROSITE" id="PS00028"/>
    </source>
</evidence>
<dbReference type="GO" id="GO:0006369">
    <property type="term" value="P:termination of RNA polymerase II transcription"/>
    <property type="evidence" value="ECO:0007669"/>
    <property type="project" value="InterPro"/>
</dbReference>
<proteinExistence type="predicted"/>
<dbReference type="GO" id="GO:0003729">
    <property type="term" value="F:mRNA binding"/>
    <property type="evidence" value="ECO:0007669"/>
    <property type="project" value="InterPro"/>
</dbReference>
<dbReference type="GO" id="GO:0000993">
    <property type="term" value="F:RNA polymerase II complex binding"/>
    <property type="evidence" value="ECO:0007669"/>
    <property type="project" value="InterPro"/>
</dbReference>
<accession>A0A177EDY3</accession>
<dbReference type="VEuPathDB" id="MicrosporidiaDB:NEDG_00743"/>
<dbReference type="InterPro" id="IPR045154">
    <property type="entry name" value="PCF11-like"/>
</dbReference>